<feature type="transmembrane region" description="Helical" evidence="16">
    <location>
        <begin position="311"/>
        <end position="333"/>
    </location>
</feature>
<keyword evidence="14 16" id="KW-0472">Membrane</keyword>
<dbReference type="Gene3D" id="1.20.5.2700">
    <property type="match status" value="1"/>
</dbReference>
<keyword evidence="10 16" id="KW-1133">Transmembrane helix</keyword>
<dbReference type="InterPro" id="IPR010934">
    <property type="entry name" value="NADH_DH_su5_C"/>
</dbReference>
<dbReference type="PANTHER" id="PTHR42829">
    <property type="entry name" value="NADH-UBIQUINONE OXIDOREDUCTASE CHAIN 5"/>
    <property type="match status" value="1"/>
</dbReference>
<keyword evidence="13 16" id="KW-0496">Mitochondrion</keyword>
<comment type="subcellular location">
    <subcellularLocation>
        <location evidence="1">Mitochondrion inner membrane</location>
        <topology evidence="1">Multi-pass membrane protein</topology>
    </subcellularLocation>
</comment>
<dbReference type="EMBL" id="MW438348">
    <property type="protein sequence ID" value="QQW50313.1"/>
    <property type="molecule type" value="Genomic_DNA"/>
</dbReference>
<keyword evidence="4 16" id="KW-0813">Transport</keyword>
<dbReference type="EMBL" id="MW438344">
    <property type="protein sequence ID" value="QQW50138.1"/>
    <property type="molecule type" value="Genomic_DNA"/>
</dbReference>
<feature type="transmembrane region" description="Helical" evidence="16">
    <location>
        <begin position="378"/>
        <end position="400"/>
    </location>
</feature>
<keyword evidence="9" id="KW-0249">Electron transport</keyword>
<dbReference type="EMBL" id="MW438345">
    <property type="protein sequence ID" value="QQW50182.1"/>
    <property type="molecule type" value="Genomic_DNA"/>
</dbReference>
<evidence type="ECO:0000256" key="4">
    <source>
        <dbReference type="ARBA" id="ARBA00022448"/>
    </source>
</evidence>
<dbReference type="EMBL" id="MW438346">
    <property type="protein sequence ID" value="QQW50225.1"/>
    <property type="molecule type" value="Genomic_DNA"/>
</dbReference>
<comment type="function">
    <text evidence="16">Core subunit of the mitochondrial membrane respiratory chain NADH dehydrogenase (Complex I) which catalyzes electron transfer from NADH through the respiratory chain, using ubiquinone as an electron acceptor. Essential for the catalytic activity and assembly of complex I.</text>
</comment>
<feature type="transmembrane region" description="Helical" evidence="16">
    <location>
        <begin position="465"/>
        <end position="482"/>
    </location>
</feature>
<evidence type="ECO:0000256" key="9">
    <source>
        <dbReference type="ARBA" id="ARBA00022982"/>
    </source>
</evidence>
<dbReference type="InterPro" id="IPR003945">
    <property type="entry name" value="NU5C-like"/>
</dbReference>
<reference evidence="22" key="2">
    <citation type="journal article" date="2021" name="Genome Biol. Evol.">
        <title>Mitochondrial genome evolution in pelagophyte algae.</title>
        <authorList>
            <person name="Sibbald S.J."/>
            <person name="Lawton M."/>
            <person name="Archibald J.M."/>
        </authorList>
    </citation>
    <scope>NUCLEOTIDE SEQUENCE</scope>
    <source>
        <strain evidence="23">CCMP1707</strain>
        <strain evidence="24">CCMP1708</strain>
        <strain evidence="22">CCMP1850</strain>
        <strain evidence="26">CCMP1984</strain>
        <strain evidence="25">CCMP3368</strain>
    </source>
</reference>
<evidence type="ECO:0000313" key="25">
    <source>
        <dbReference type="EMBL" id="QQW50269.1"/>
    </source>
</evidence>
<feature type="transmembrane region" description="Helical" evidence="16">
    <location>
        <begin position="36"/>
        <end position="61"/>
    </location>
</feature>
<dbReference type="EC" id="7.1.1.2" evidence="2 16"/>
<feature type="domain" description="NADH dehydrogenase subunit 5 C-terminal" evidence="19">
    <location>
        <begin position="512"/>
        <end position="635"/>
    </location>
</feature>
<evidence type="ECO:0000313" key="22">
    <source>
        <dbReference type="EMBL" id="QQW50138.1"/>
    </source>
</evidence>
<dbReference type="PRINTS" id="PR01434">
    <property type="entry name" value="NADHDHGNASE5"/>
</dbReference>
<feature type="transmembrane region" description="Helical" evidence="16">
    <location>
        <begin position="176"/>
        <end position="205"/>
    </location>
</feature>
<dbReference type="GO" id="GO:0008137">
    <property type="term" value="F:NADH dehydrogenase (ubiquinone) activity"/>
    <property type="evidence" value="ECO:0007669"/>
    <property type="project" value="UniProtKB-EC"/>
</dbReference>
<evidence type="ECO:0000256" key="7">
    <source>
        <dbReference type="ARBA" id="ARBA00022792"/>
    </source>
</evidence>
<feature type="transmembrane region" description="Helical" evidence="16">
    <location>
        <begin position="113"/>
        <end position="130"/>
    </location>
</feature>
<geneLocation type="mitochondrion" evidence="21"/>
<dbReference type="AlphaFoldDB" id="A0A649UD00"/>
<reference evidence="21" key="1">
    <citation type="journal article" date="2019" name="J. Appl. Phycol.">
        <title>Construction and comparative analysis of mitochondrial genome in the brown tide forming alga Aureococcus anophagefferens (Pelagophyceae, Ochrophyta).</title>
        <authorList>
            <person name="Liu F."/>
            <person name="Liu S."/>
            <person name="Huang T."/>
            <person name="Chen N."/>
        </authorList>
    </citation>
    <scope>NUCLEOTIDE SEQUENCE</scope>
</reference>
<evidence type="ECO:0000313" key="24">
    <source>
        <dbReference type="EMBL" id="QQW50225.1"/>
    </source>
</evidence>
<dbReference type="PRINTS" id="PR01435">
    <property type="entry name" value="NPOXDRDTASE5"/>
</dbReference>
<evidence type="ECO:0000256" key="8">
    <source>
        <dbReference type="ARBA" id="ARBA00022967"/>
    </source>
</evidence>
<dbReference type="Proteomes" id="UP001363151">
    <property type="component" value="Unassembled WGS sequence"/>
</dbReference>
<dbReference type="EMBL" id="MK922345">
    <property type="protein sequence ID" value="QGI24643.1"/>
    <property type="molecule type" value="Genomic_DNA"/>
</dbReference>
<evidence type="ECO:0000256" key="13">
    <source>
        <dbReference type="ARBA" id="ARBA00023128"/>
    </source>
</evidence>
<evidence type="ECO:0000313" key="21">
    <source>
        <dbReference type="EMBL" id="QGI24643.1"/>
    </source>
</evidence>
<gene>
    <name evidence="21" type="primary">nad5</name>
    <name evidence="20" type="ORF">SO694_mt00060</name>
</gene>
<organism evidence="21">
    <name type="scientific">Aureococcus anophagefferens</name>
    <name type="common">Harmful bloom alga</name>
    <dbReference type="NCBI Taxonomy" id="44056"/>
    <lineage>
        <taxon>Eukaryota</taxon>
        <taxon>Sar</taxon>
        <taxon>Stramenopiles</taxon>
        <taxon>Ochrophyta</taxon>
        <taxon>Pelagophyceae</taxon>
        <taxon>Pelagomonadales</taxon>
        <taxon>Pelagomonadaceae</taxon>
        <taxon>Aureococcus</taxon>
    </lineage>
</organism>
<dbReference type="EMBL" id="MW438347">
    <property type="protein sequence ID" value="QQW50269.1"/>
    <property type="molecule type" value="Genomic_DNA"/>
</dbReference>
<dbReference type="Pfam" id="PF00662">
    <property type="entry name" value="Proton_antipo_N"/>
    <property type="match status" value="1"/>
</dbReference>
<evidence type="ECO:0000313" key="20">
    <source>
        <dbReference type="EMBL" id="KAK7234920.1"/>
    </source>
</evidence>
<evidence type="ECO:0000256" key="3">
    <source>
        <dbReference type="ARBA" id="ARBA00021096"/>
    </source>
</evidence>
<dbReference type="GO" id="GO:0042773">
    <property type="term" value="P:ATP synthesis coupled electron transport"/>
    <property type="evidence" value="ECO:0007669"/>
    <property type="project" value="InterPro"/>
</dbReference>
<feature type="transmembrane region" description="Helical" evidence="16">
    <location>
        <begin position="253"/>
        <end position="271"/>
    </location>
</feature>
<keyword evidence="5" id="KW-0679">Respiratory chain</keyword>
<sequence>MYLNIIFLPFLGSFIGGFFGRFLGPNGSAIVTTSCIGFSCILSMTAFYEVALAGCPCYIKLAPWIDSELFNVPWGFLFDSLTVVMLVVVTFISTLVHLYSTEYMSHDPHLPRFMAYLSLFTAFMLVLVTGDNYMQMFLGWEGIGLSSYLLINFWFTRLQANKAAIKAMIVNRIGDFGLALGIFMIYIFFQSVEYCSVFAMVPFFADQKVCFLSLNCNLLDAIGILLFIGAVGKSAQLGLHTWLPDAMEGPTPVSALIHAATLVTAGVFLMARSSPLLEYANGALSVITVFGGMTAFFAATTGLLQNDLKRVIAYSTCSQLGYMVFACGVSNYAVGVFHLANHAFFKALLFLSAGSVIHGVSDEQDMRKMGGLRRLLPFTYAMMLIGSLSLMGMPFLTGFYSKDVILEVAYAKYTIPGHFAYWLGTFAAFFTAFYSMRLAFLTFLSEPNGYRPIITNAHDSPIRMALPLAILAVPSIFIGFIARDMIIGLGSDFWSNAIFVHPKNLNSIDAEFIPHSMKLLPVGLSILGASSAVIFYSYQSQALYTLKISELGRKIYTFLNRKWFFDKVYNEYITQKFLSFGYHTSYKTIDRGLIEIFGPMGFSTVVMKKANLMRELQTGYIYHYAFFIFIGTGVLICLSLLDKLTLSFIDYRILCLLVATAFASRQIKTSL</sequence>
<comment type="similarity">
    <text evidence="16">Belongs to the complex I subunit 5 family.</text>
</comment>
<keyword evidence="8" id="KW-1278">Translocase</keyword>
<dbReference type="Pfam" id="PF00361">
    <property type="entry name" value="Proton_antipo_M"/>
    <property type="match status" value="1"/>
</dbReference>
<dbReference type="GO" id="GO:0005743">
    <property type="term" value="C:mitochondrial inner membrane"/>
    <property type="evidence" value="ECO:0007669"/>
    <property type="project" value="UniProtKB-SubCell"/>
</dbReference>
<feature type="transmembrane region" description="Helical" evidence="16">
    <location>
        <begin position="420"/>
        <end position="444"/>
    </location>
</feature>
<protein>
    <recommendedName>
        <fullName evidence="3 16">NADH-ubiquinone oxidoreductase chain 5</fullName>
        <ecNumber evidence="2 16">7.1.1.2</ecNumber>
    </recommendedName>
</protein>
<dbReference type="EMBL" id="JBBJCI010000303">
    <property type="protein sequence ID" value="KAK7234920.1"/>
    <property type="molecule type" value="Genomic_DNA"/>
</dbReference>
<feature type="transmembrane region" description="Helical" evidence="16">
    <location>
        <begin position="6"/>
        <end position="24"/>
    </location>
</feature>
<evidence type="ECO:0000259" key="18">
    <source>
        <dbReference type="Pfam" id="PF00662"/>
    </source>
</evidence>
<dbReference type="InterPro" id="IPR001516">
    <property type="entry name" value="Proton_antipo_N"/>
</dbReference>
<evidence type="ECO:0000313" key="23">
    <source>
        <dbReference type="EMBL" id="QQW50182.1"/>
    </source>
</evidence>
<name>A0A649UD00_AURAN</name>
<evidence type="ECO:0000256" key="1">
    <source>
        <dbReference type="ARBA" id="ARBA00004448"/>
    </source>
</evidence>
<evidence type="ECO:0000256" key="10">
    <source>
        <dbReference type="ARBA" id="ARBA00022989"/>
    </source>
</evidence>
<reference evidence="20 27" key="3">
    <citation type="submission" date="2024-03" db="EMBL/GenBank/DDBJ databases">
        <title>Aureococcus anophagefferens CCMP1851 and Kratosvirus quantuckense: Draft genome of a second virus-susceptible host strain in the model system.</title>
        <authorList>
            <person name="Chase E."/>
            <person name="Truchon A.R."/>
            <person name="Schepens W."/>
            <person name="Wilhelm S.W."/>
        </authorList>
    </citation>
    <scope>NUCLEOTIDE SEQUENCE [LARGE SCALE GENOMIC DNA]</scope>
    <source>
        <strain evidence="20 27">CCMP1851</strain>
    </source>
</reference>
<keyword evidence="6 16" id="KW-0812">Transmembrane</keyword>
<evidence type="ECO:0000256" key="5">
    <source>
        <dbReference type="ARBA" id="ARBA00022660"/>
    </source>
</evidence>
<comment type="catalytic activity">
    <reaction evidence="15 16">
        <text>a ubiquinone + NADH + 5 H(+)(in) = a ubiquinol + NAD(+) + 4 H(+)(out)</text>
        <dbReference type="Rhea" id="RHEA:29091"/>
        <dbReference type="Rhea" id="RHEA-COMP:9565"/>
        <dbReference type="Rhea" id="RHEA-COMP:9566"/>
        <dbReference type="ChEBI" id="CHEBI:15378"/>
        <dbReference type="ChEBI" id="CHEBI:16389"/>
        <dbReference type="ChEBI" id="CHEBI:17976"/>
        <dbReference type="ChEBI" id="CHEBI:57540"/>
        <dbReference type="ChEBI" id="CHEBI:57945"/>
        <dbReference type="EC" id="7.1.1.2"/>
    </reaction>
</comment>
<keyword evidence="27" id="KW-1185">Reference proteome</keyword>
<feature type="transmembrane region" description="Helical" evidence="16">
    <location>
        <begin position="81"/>
        <end position="101"/>
    </location>
</feature>
<evidence type="ECO:0000259" key="19">
    <source>
        <dbReference type="Pfam" id="PF06455"/>
    </source>
</evidence>
<evidence type="ECO:0000256" key="11">
    <source>
        <dbReference type="ARBA" id="ARBA00023027"/>
    </source>
</evidence>
<feature type="transmembrane region" description="Helical" evidence="16">
    <location>
        <begin position="211"/>
        <end position="232"/>
    </location>
</feature>
<dbReference type="InterPro" id="IPR018393">
    <property type="entry name" value="NADHpl_OxRdtase_5_subgr"/>
</dbReference>
<dbReference type="GO" id="GO:0003954">
    <property type="term" value="F:NADH dehydrogenase activity"/>
    <property type="evidence" value="ECO:0007669"/>
    <property type="project" value="TreeGrafter"/>
</dbReference>
<dbReference type="NCBIfam" id="TIGR01974">
    <property type="entry name" value="NDH_I_L"/>
    <property type="match status" value="1"/>
</dbReference>
<dbReference type="InterPro" id="IPR001750">
    <property type="entry name" value="ND/Mrp_TM"/>
</dbReference>
<evidence type="ECO:0000259" key="17">
    <source>
        <dbReference type="Pfam" id="PF00361"/>
    </source>
</evidence>
<evidence type="ECO:0000256" key="15">
    <source>
        <dbReference type="ARBA" id="ARBA00049551"/>
    </source>
</evidence>
<keyword evidence="11 16" id="KW-0520">NAD</keyword>
<evidence type="ECO:0000256" key="16">
    <source>
        <dbReference type="RuleBase" id="RU003404"/>
    </source>
</evidence>
<feature type="domain" description="NADH-Ubiquinone oxidoreductase (complex I) chain 5 N-terminal" evidence="18">
    <location>
        <begin position="64"/>
        <end position="114"/>
    </location>
</feature>
<keyword evidence="7" id="KW-0999">Mitochondrion inner membrane</keyword>
<keyword evidence="12 16" id="KW-0830">Ubiquinone</keyword>
<feature type="transmembrane region" description="Helical" evidence="16">
    <location>
        <begin position="519"/>
        <end position="538"/>
    </location>
</feature>
<evidence type="ECO:0000256" key="2">
    <source>
        <dbReference type="ARBA" id="ARBA00012944"/>
    </source>
</evidence>
<dbReference type="PANTHER" id="PTHR42829:SF2">
    <property type="entry name" value="NADH-UBIQUINONE OXIDOREDUCTASE CHAIN 5"/>
    <property type="match status" value="1"/>
</dbReference>
<dbReference type="GO" id="GO:0015990">
    <property type="term" value="P:electron transport coupled proton transport"/>
    <property type="evidence" value="ECO:0007669"/>
    <property type="project" value="TreeGrafter"/>
</dbReference>
<evidence type="ECO:0000256" key="6">
    <source>
        <dbReference type="ARBA" id="ARBA00022692"/>
    </source>
</evidence>
<evidence type="ECO:0000256" key="14">
    <source>
        <dbReference type="ARBA" id="ARBA00023136"/>
    </source>
</evidence>
<feature type="transmembrane region" description="Helical" evidence="16">
    <location>
        <begin position="621"/>
        <end position="641"/>
    </location>
</feature>
<evidence type="ECO:0000313" key="27">
    <source>
        <dbReference type="Proteomes" id="UP001363151"/>
    </source>
</evidence>
<proteinExistence type="inferred from homology"/>
<feature type="domain" description="NADH:quinone oxidoreductase/Mrp antiporter transmembrane" evidence="17">
    <location>
        <begin position="131"/>
        <end position="420"/>
    </location>
</feature>
<accession>A0A649UD00</accession>
<feature type="transmembrane region" description="Helical" evidence="16">
    <location>
        <begin position="283"/>
        <end position="304"/>
    </location>
</feature>
<evidence type="ECO:0000256" key="12">
    <source>
        <dbReference type="ARBA" id="ARBA00023075"/>
    </source>
</evidence>
<evidence type="ECO:0000313" key="26">
    <source>
        <dbReference type="EMBL" id="QQW50313.1"/>
    </source>
</evidence>
<dbReference type="NCBIfam" id="NF005141">
    <property type="entry name" value="PRK06590.1"/>
    <property type="match status" value="1"/>
</dbReference>
<dbReference type="Pfam" id="PF06455">
    <property type="entry name" value="NADH5_C"/>
    <property type="match status" value="1"/>
</dbReference>
<feature type="transmembrane region" description="Helical" evidence="16">
    <location>
        <begin position="136"/>
        <end position="155"/>
    </location>
</feature>